<evidence type="ECO:0000313" key="1">
    <source>
        <dbReference type="EMBL" id="GAA4626668.1"/>
    </source>
</evidence>
<accession>A0ABP8U8W6</accession>
<proteinExistence type="predicted"/>
<comment type="caution">
    <text evidence="1">The sequence shown here is derived from an EMBL/GenBank/DDBJ whole genome shotgun (WGS) entry which is preliminary data.</text>
</comment>
<sequence length="76" mass="8135">MENPTFKPMPTIDPDRLSVCIDVFKVALNGTPQSVDLVNRGRMALDALPDEVVRELGEAADALARLTGERLGGLSA</sequence>
<name>A0ABP8U8W6_9ACTN</name>
<dbReference type="RefSeq" id="WP_345431967.1">
    <property type="nucleotide sequence ID" value="NZ_BAABHK010000004.1"/>
</dbReference>
<keyword evidence="2" id="KW-1185">Reference proteome</keyword>
<protein>
    <submittedName>
        <fullName evidence="1">Uncharacterized protein</fullName>
    </submittedName>
</protein>
<reference evidence="2" key="1">
    <citation type="journal article" date="2019" name="Int. J. Syst. Evol. Microbiol.">
        <title>The Global Catalogue of Microorganisms (GCM) 10K type strain sequencing project: providing services to taxonomists for standard genome sequencing and annotation.</title>
        <authorList>
            <consortium name="The Broad Institute Genomics Platform"/>
            <consortium name="The Broad Institute Genome Sequencing Center for Infectious Disease"/>
            <person name="Wu L."/>
            <person name="Ma J."/>
        </authorList>
    </citation>
    <scope>NUCLEOTIDE SEQUENCE [LARGE SCALE GENOMIC DNA]</scope>
    <source>
        <strain evidence="2">JCM 17939</strain>
    </source>
</reference>
<evidence type="ECO:0000313" key="2">
    <source>
        <dbReference type="Proteomes" id="UP001501442"/>
    </source>
</evidence>
<gene>
    <name evidence="1" type="ORF">GCM10023196_035820</name>
</gene>
<dbReference type="Proteomes" id="UP001501442">
    <property type="component" value="Unassembled WGS sequence"/>
</dbReference>
<dbReference type="EMBL" id="BAABHK010000004">
    <property type="protein sequence ID" value="GAA4626668.1"/>
    <property type="molecule type" value="Genomic_DNA"/>
</dbReference>
<organism evidence="1 2">
    <name type="scientific">Actinoallomurus vinaceus</name>
    <dbReference type="NCBI Taxonomy" id="1080074"/>
    <lineage>
        <taxon>Bacteria</taxon>
        <taxon>Bacillati</taxon>
        <taxon>Actinomycetota</taxon>
        <taxon>Actinomycetes</taxon>
        <taxon>Streptosporangiales</taxon>
        <taxon>Thermomonosporaceae</taxon>
        <taxon>Actinoallomurus</taxon>
    </lineage>
</organism>